<keyword evidence="4" id="KW-0378">Hydrolase</keyword>
<evidence type="ECO:0000256" key="2">
    <source>
        <dbReference type="ARBA" id="ARBA00022670"/>
    </source>
</evidence>
<evidence type="ECO:0000313" key="8">
    <source>
        <dbReference type="Proteomes" id="UP000183926"/>
    </source>
</evidence>
<organism evidence="7 8">
    <name type="scientific">Nitrosomonas eutropha</name>
    <dbReference type="NCBI Taxonomy" id="916"/>
    <lineage>
        <taxon>Bacteria</taxon>
        <taxon>Pseudomonadati</taxon>
        <taxon>Pseudomonadota</taxon>
        <taxon>Betaproteobacteria</taxon>
        <taxon>Nitrosomonadales</taxon>
        <taxon>Nitrosomonadaceae</taxon>
        <taxon>Nitrosomonas</taxon>
    </lineage>
</organism>
<dbReference type="AlphaFoldDB" id="A0A1I7IUG6"/>
<feature type="domain" description="NlpC/P60" evidence="6">
    <location>
        <begin position="52"/>
        <end position="172"/>
    </location>
</feature>
<keyword evidence="5" id="KW-0788">Thiol protease</keyword>
<protein>
    <submittedName>
        <fullName evidence="7">Lipoprotein Spr</fullName>
    </submittedName>
</protein>
<proteinExistence type="inferred from homology"/>
<gene>
    <name evidence="7" type="ORF">SAMN05216339_11123</name>
</gene>
<evidence type="ECO:0000256" key="5">
    <source>
        <dbReference type="ARBA" id="ARBA00022807"/>
    </source>
</evidence>
<evidence type="ECO:0000259" key="6">
    <source>
        <dbReference type="PROSITE" id="PS51935"/>
    </source>
</evidence>
<dbReference type="GO" id="GO:0008234">
    <property type="term" value="F:cysteine-type peptidase activity"/>
    <property type="evidence" value="ECO:0007669"/>
    <property type="project" value="UniProtKB-KW"/>
</dbReference>
<dbReference type="PROSITE" id="PS51257">
    <property type="entry name" value="PROKAR_LIPOPROTEIN"/>
    <property type="match status" value="1"/>
</dbReference>
<dbReference type="GO" id="GO:0006508">
    <property type="term" value="P:proteolysis"/>
    <property type="evidence" value="ECO:0007669"/>
    <property type="project" value="UniProtKB-KW"/>
</dbReference>
<evidence type="ECO:0000256" key="3">
    <source>
        <dbReference type="ARBA" id="ARBA00022729"/>
    </source>
</evidence>
<dbReference type="OrthoDB" id="9807055at2"/>
<keyword evidence="3" id="KW-0732">Signal</keyword>
<evidence type="ECO:0000256" key="4">
    <source>
        <dbReference type="ARBA" id="ARBA00022801"/>
    </source>
</evidence>
<dbReference type="EMBL" id="FPBL01000011">
    <property type="protein sequence ID" value="SFU76532.1"/>
    <property type="molecule type" value="Genomic_DNA"/>
</dbReference>
<keyword evidence="2" id="KW-0645">Protease</keyword>
<dbReference type="PANTHER" id="PTHR47360:SF1">
    <property type="entry name" value="ENDOPEPTIDASE NLPC-RELATED"/>
    <property type="match status" value="1"/>
</dbReference>
<dbReference type="PANTHER" id="PTHR47360">
    <property type="entry name" value="MUREIN DD-ENDOPEPTIDASE MEPS/MUREIN LD-CARBOXYPEPTIDASE"/>
    <property type="match status" value="1"/>
</dbReference>
<dbReference type="PROSITE" id="PS51935">
    <property type="entry name" value="NLPC_P60"/>
    <property type="match status" value="1"/>
</dbReference>
<dbReference type="Proteomes" id="UP000183926">
    <property type="component" value="Unassembled WGS sequence"/>
</dbReference>
<dbReference type="InterPro" id="IPR052062">
    <property type="entry name" value="Murein_DD/LD_carboxypeptidase"/>
</dbReference>
<dbReference type="InterPro" id="IPR038765">
    <property type="entry name" value="Papain-like_cys_pep_sf"/>
</dbReference>
<dbReference type="RefSeq" id="WP_074929179.1">
    <property type="nucleotide sequence ID" value="NZ_FPBL01000011.1"/>
</dbReference>
<comment type="similarity">
    <text evidence="1">Belongs to the peptidase C40 family.</text>
</comment>
<evidence type="ECO:0000256" key="1">
    <source>
        <dbReference type="ARBA" id="ARBA00007074"/>
    </source>
</evidence>
<sequence>MSLKHIVILLLGAGMIAGCSSVPKDSTRDEISRYSHKPGFAIPQGILENDPFFVRNRLYSQYQEWRGTRYRLGGTDHTGVDCSALVRIIFKEEFGFTLPRTALSQAEFGEKISRDELMPGDLIFFKTGGRSWHVGIYLDSKKFLHASSSQGVTISSLDNTYWKSRYWKSIRI</sequence>
<dbReference type="Pfam" id="PF00877">
    <property type="entry name" value="NLPC_P60"/>
    <property type="match status" value="1"/>
</dbReference>
<dbReference type="InterPro" id="IPR000064">
    <property type="entry name" value="NLP_P60_dom"/>
</dbReference>
<reference evidence="7 8" key="1">
    <citation type="submission" date="2016-10" db="EMBL/GenBank/DDBJ databases">
        <authorList>
            <person name="de Groot N.N."/>
        </authorList>
    </citation>
    <scope>NUCLEOTIDE SEQUENCE [LARGE SCALE GENOMIC DNA]</scope>
    <source>
        <strain evidence="7 8">Nm24</strain>
    </source>
</reference>
<name>A0A1I7IUG6_9PROT</name>
<accession>A0A1I7IUG6</accession>
<evidence type="ECO:0000313" key="7">
    <source>
        <dbReference type="EMBL" id="SFU76532.1"/>
    </source>
</evidence>
<dbReference type="SUPFAM" id="SSF54001">
    <property type="entry name" value="Cysteine proteinases"/>
    <property type="match status" value="1"/>
</dbReference>
<dbReference type="Gene3D" id="3.90.1720.10">
    <property type="entry name" value="endopeptidase domain like (from Nostoc punctiforme)"/>
    <property type="match status" value="1"/>
</dbReference>
<keyword evidence="7" id="KW-0449">Lipoprotein</keyword>